<dbReference type="GO" id="GO:0008757">
    <property type="term" value="F:S-adenosylmethionine-dependent methyltransferase activity"/>
    <property type="evidence" value="ECO:0007669"/>
    <property type="project" value="InterPro"/>
</dbReference>
<dbReference type="GO" id="GO:0032259">
    <property type="term" value="P:methylation"/>
    <property type="evidence" value="ECO:0007669"/>
    <property type="project" value="UniProtKB-KW"/>
</dbReference>
<evidence type="ECO:0000256" key="2">
    <source>
        <dbReference type="ARBA" id="ARBA00022603"/>
    </source>
</evidence>
<dbReference type="Pfam" id="PF08241">
    <property type="entry name" value="Methyltransf_11"/>
    <property type="match status" value="1"/>
</dbReference>
<comment type="similarity">
    <text evidence="1">Belongs to the methyltransferase superfamily.</text>
</comment>
<feature type="domain" description="HTH arsR-type" evidence="4">
    <location>
        <begin position="1"/>
        <end position="90"/>
    </location>
</feature>
<accession>A0A381YTZ4</accession>
<dbReference type="InterPro" id="IPR001845">
    <property type="entry name" value="HTH_ArsR_DNA-bd_dom"/>
</dbReference>
<dbReference type="InterPro" id="IPR036388">
    <property type="entry name" value="WH-like_DNA-bd_sf"/>
</dbReference>
<name>A0A381YTZ4_9ZZZZ</name>
<keyword evidence="3" id="KW-0808">Transferase</keyword>
<sequence>MHSLTTSLRAIAEPTRLRLLAVLSQGELAVSELTRVLGQSQPRVSRHLKLMWEAGLLERIQEGSWVFFRMSEIGQGATVARAIKGMIPVGDAQIQRDFERLADIKRRRAEIADDYFSQIASNWDAVRSLYVPEVEIETALIEAVGDRELEILVDLGTGTGRILQLLGDRIQRGIGIDSNQEMLTIARSGLEQKQLSHCQVRKENLYQLSMADQAVDLVTIHHVLHFLDDPRAALFEAARILRPGGQVLIVDFAPHNLEYLRQESNHRRLGFSDKEITAWCRAAGMKKRDFRSFSLDRQDEGNELTVNLWVMSRIRTAVRKGRLRAVQ</sequence>
<dbReference type="NCBIfam" id="NF033788">
    <property type="entry name" value="HTH_metalloreg"/>
    <property type="match status" value="1"/>
</dbReference>
<gene>
    <name evidence="5" type="ORF">METZ01_LOCUS133339</name>
</gene>
<dbReference type="EMBL" id="UINC01019052">
    <property type="protein sequence ID" value="SVA80485.1"/>
    <property type="molecule type" value="Genomic_DNA"/>
</dbReference>
<dbReference type="InterPro" id="IPR011991">
    <property type="entry name" value="ArsR-like_HTH"/>
</dbReference>
<dbReference type="SUPFAM" id="SSF46785">
    <property type="entry name" value="Winged helix' DNA-binding domain"/>
    <property type="match status" value="1"/>
</dbReference>
<reference evidence="5" key="1">
    <citation type="submission" date="2018-05" db="EMBL/GenBank/DDBJ databases">
        <authorList>
            <person name="Lanie J.A."/>
            <person name="Ng W.-L."/>
            <person name="Kazmierczak K.M."/>
            <person name="Andrzejewski T.M."/>
            <person name="Davidsen T.M."/>
            <person name="Wayne K.J."/>
            <person name="Tettelin H."/>
            <person name="Glass J.I."/>
            <person name="Rusch D."/>
            <person name="Podicherti R."/>
            <person name="Tsui H.-C.T."/>
            <person name="Winkler M.E."/>
        </authorList>
    </citation>
    <scope>NUCLEOTIDE SEQUENCE</scope>
</reference>
<dbReference type="Gene3D" id="1.10.10.10">
    <property type="entry name" value="Winged helix-like DNA-binding domain superfamily/Winged helix DNA-binding domain"/>
    <property type="match status" value="1"/>
</dbReference>
<dbReference type="InterPro" id="IPR036390">
    <property type="entry name" value="WH_DNA-bd_sf"/>
</dbReference>
<evidence type="ECO:0000259" key="4">
    <source>
        <dbReference type="PROSITE" id="PS50987"/>
    </source>
</evidence>
<evidence type="ECO:0000313" key="5">
    <source>
        <dbReference type="EMBL" id="SVA80485.1"/>
    </source>
</evidence>
<dbReference type="GO" id="GO:0003700">
    <property type="term" value="F:DNA-binding transcription factor activity"/>
    <property type="evidence" value="ECO:0007669"/>
    <property type="project" value="InterPro"/>
</dbReference>
<dbReference type="Pfam" id="PF01022">
    <property type="entry name" value="HTH_5"/>
    <property type="match status" value="1"/>
</dbReference>
<dbReference type="InterPro" id="IPR029063">
    <property type="entry name" value="SAM-dependent_MTases_sf"/>
</dbReference>
<dbReference type="Gene3D" id="3.40.50.150">
    <property type="entry name" value="Vaccinia Virus protein VP39"/>
    <property type="match status" value="1"/>
</dbReference>
<organism evidence="5">
    <name type="scientific">marine metagenome</name>
    <dbReference type="NCBI Taxonomy" id="408172"/>
    <lineage>
        <taxon>unclassified sequences</taxon>
        <taxon>metagenomes</taxon>
        <taxon>ecological metagenomes</taxon>
    </lineage>
</organism>
<dbReference type="SUPFAM" id="SSF53335">
    <property type="entry name" value="S-adenosyl-L-methionine-dependent methyltransferases"/>
    <property type="match status" value="1"/>
</dbReference>
<dbReference type="AlphaFoldDB" id="A0A381YTZ4"/>
<dbReference type="PANTHER" id="PTHR44942">
    <property type="entry name" value="METHYLTRANSF_11 DOMAIN-CONTAINING PROTEIN"/>
    <property type="match status" value="1"/>
</dbReference>
<evidence type="ECO:0000256" key="1">
    <source>
        <dbReference type="ARBA" id="ARBA00008361"/>
    </source>
</evidence>
<dbReference type="SMART" id="SM00418">
    <property type="entry name" value="HTH_ARSR"/>
    <property type="match status" value="1"/>
</dbReference>
<dbReference type="PRINTS" id="PR00778">
    <property type="entry name" value="HTHARSR"/>
</dbReference>
<dbReference type="PROSITE" id="PS50987">
    <property type="entry name" value="HTH_ARSR_2"/>
    <property type="match status" value="1"/>
</dbReference>
<dbReference type="PANTHER" id="PTHR44942:SF4">
    <property type="entry name" value="METHYLTRANSFERASE TYPE 11 DOMAIN-CONTAINING PROTEIN"/>
    <property type="match status" value="1"/>
</dbReference>
<protein>
    <recommendedName>
        <fullName evidence="4">HTH arsR-type domain-containing protein</fullName>
    </recommendedName>
</protein>
<proteinExistence type="inferred from homology"/>
<dbReference type="CDD" id="cd02440">
    <property type="entry name" value="AdoMet_MTases"/>
    <property type="match status" value="1"/>
</dbReference>
<keyword evidence="2" id="KW-0489">Methyltransferase</keyword>
<dbReference type="InterPro" id="IPR013216">
    <property type="entry name" value="Methyltransf_11"/>
</dbReference>
<dbReference type="InterPro" id="IPR051052">
    <property type="entry name" value="Diverse_substrate_MTase"/>
</dbReference>
<dbReference type="CDD" id="cd00090">
    <property type="entry name" value="HTH_ARSR"/>
    <property type="match status" value="1"/>
</dbReference>
<evidence type="ECO:0000256" key="3">
    <source>
        <dbReference type="ARBA" id="ARBA00022679"/>
    </source>
</evidence>